<feature type="transmembrane region" description="Helical" evidence="1">
    <location>
        <begin position="7"/>
        <end position="25"/>
    </location>
</feature>
<protein>
    <submittedName>
        <fullName evidence="2">Uncharacterized protein</fullName>
    </submittedName>
</protein>
<evidence type="ECO:0000256" key="1">
    <source>
        <dbReference type="SAM" id="Phobius"/>
    </source>
</evidence>
<feature type="transmembrane region" description="Helical" evidence="1">
    <location>
        <begin position="82"/>
        <end position="102"/>
    </location>
</feature>
<name>A0ABX4BVV3_FLAFR</name>
<keyword evidence="1" id="KW-0472">Membrane</keyword>
<keyword evidence="1" id="KW-1133">Transmembrane helix</keyword>
<reference evidence="2 3" key="1">
    <citation type="submission" date="2016-11" db="EMBL/GenBank/DDBJ databases">
        <title>Whole genomes of Flavobacteriaceae.</title>
        <authorList>
            <person name="Stine C."/>
            <person name="Li C."/>
            <person name="Tadesse D."/>
        </authorList>
    </citation>
    <scope>NUCLEOTIDE SEQUENCE [LARGE SCALE GENOMIC DNA]</scope>
    <source>
        <strain evidence="2 3">DSM 15937</strain>
    </source>
</reference>
<keyword evidence="1" id="KW-0812">Transmembrane</keyword>
<dbReference type="EMBL" id="MUGV01000001">
    <property type="protein sequence ID" value="OXA82470.1"/>
    <property type="molecule type" value="Genomic_DNA"/>
</dbReference>
<organism evidence="2 3">
    <name type="scientific">Flavobacterium frigidimaris</name>
    <dbReference type="NCBI Taxonomy" id="262320"/>
    <lineage>
        <taxon>Bacteria</taxon>
        <taxon>Pseudomonadati</taxon>
        <taxon>Bacteroidota</taxon>
        <taxon>Flavobacteriia</taxon>
        <taxon>Flavobacteriales</taxon>
        <taxon>Flavobacteriaceae</taxon>
        <taxon>Flavobacterium</taxon>
    </lineage>
</organism>
<feature type="transmembrane region" description="Helical" evidence="1">
    <location>
        <begin position="45"/>
        <end position="70"/>
    </location>
</feature>
<evidence type="ECO:0000313" key="3">
    <source>
        <dbReference type="Proteomes" id="UP000198382"/>
    </source>
</evidence>
<accession>A0ABX4BVV3</accession>
<sequence>MKIVNGFLILVITLITGFFSVFSLGSYQQKVQLMNELPFSFIFRFLAVLAIGFTGVILLVLANFLIAKLILKQGNSRELKKLTVEAAIPVILVALFGVWVFFFF</sequence>
<dbReference type="RefSeq" id="WP_074660924.1">
    <property type="nucleotide sequence ID" value="NZ_MUGV01000001.1"/>
</dbReference>
<evidence type="ECO:0000313" key="2">
    <source>
        <dbReference type="EMBL" id="OXA82470.1"/>
    </source>
</evidence>
<keyword evidence="3" id="KW-1185">Reference proteome</keyword>
<gene>
    <name evidence="2" type="ORF">B0A65_00265</name>
</gene>
<dbReference type="Proteomes" id="UP000198382">
    <property type="component" value="Unassembled WGS sequence"/>
</dbReference>
<proteinExistence type="predicted"/>
<comment type="caution">
    <text evidence="2">The sequence shown here is derived from an EMBL/GenBank/DDBJ whole genome shotgun (WGS) entry which is preliminary data.</text>
</comment>